<accession>A0ABU2SHR8</accession>
<name>A0ABU2SHR8_9ACTN</name>
<feature type="compositionally biased region" description="Low complexity" evidence="1">
    <location>
        <begin position="135"/>
        <end position="148"/>
    </location>
</feature>
<comment type="caution">
    <text evidence="2">The sequence shown here is derived from an EMBL/GenBank/DDBJ whole genome shotgun (WGS) entry which is preliminary data.</text>
</comment>
<feature type="region of interest" description="Disordered" evidence="1">
    <location>
        <begin position="120"/>
        <end position="172"/>
    </location>
</feature>
<evidence type="ECO:0000256" key="1">
    <source>
        <dbReference type="SAM" id="MobiDB-lite"/>
    </source>
</evidence>
<reference evidence="3" key="1">
    <citation type="submission" date="2023-07" db="EMBL/GenBank/DDBJ databases">
        <title>30 novel species of actinomycetes from the DSMZ collection.</title>
        <authorList>
            <person name="Nouioui I."/>
        </authorList>
    </citation>
    <scope>NUCLEOTIDE SEQUENCE [LARGE SCALE GENOMIC DNA]</scope>
    <source>
        <strain evidence="3">DSM 41886</strain>
    </source>
</reference>
<protein>
    <submittedName>
        <fullName evidence="2">Uncharacterized protein</fullName>
    </submittedName>
</protein>
<gene>
    <name evidence="2" type="ORF">RM779_32595</name>
</gene>
<keyword evidence="3" id="KW-1185">Reference proteome</keyword>
<evidence type="ECO:0000313" key="2">
    <source>
        <dbReference type="EMBL" id="MDT0447300.1"/>
    </source>
</evidence>
<dbReference type="EMBL" id="JAVREV010000030">
    <property type="protein sequence ID" value="MDT0447300.1"/>
    <property type="molecule type" value="Genomic_DNA"/>
</dbReference>
<organism evidence="2 3">
    <name type="scientific">Streptomyces johnsoniae</name>
    <dbReference type="NCBI Taxonomy" id="3075532"/>
    <lineage>
        <taxon>Bacteria</taxon>
        <taxon>Bacillati</taxon>
        <taxon>Actinomycetota</taxon>
        <taxon>Actinomycetes</taxon>
        <taxon>Kitasatosporales</taxon>
        <taxon>Streptomycetaceae</taxon>
        <taxon>Streptomyces</taxon>
    </lineage>
</organism>
<dbReference type="Proteomes" id="UP001183615">
    <property type="component" value="Unassembled WGS sequence"/>
</dbReference>
<sequence length="270" mass="29107">MRSGQVGTKIGKDLPEGERRLAEALCHLYGHLGVPRQEAAAELLAGLGYPRMHKSQLSRYLNGRELPHFFFCTTLFNAAAKAVWPADVGLSRGDLRKLYDAADRSQRRSCREGRCEMRRLGEAAPSPERPPVGLSASAAVSTASSEAAPHLPVPPPGKDRQAVGAAGEMKDRAAAHQVAAQVSARAEQLHQEGDKDALVSLLQESVQVMTPMESAAAVSLLRQRRRELADTLIRMAARERDGRHVMQAARELILLGQAEDAGALLDAVSG</sequence>
<proteinExistence type="predicted"/>
<dbReference type="RefSeq" id="WP_311621413.1">
    <property type="nucleotide sequence ID" value="NZ_JAVREV010000030.1"/>
</dbReference>
<evidence type="ECO:0000313" key="3">
    <source>
        <dbReference type="Proteomes" id="UP001183615"/>
    </source>
</evidence>